<evidence type="ECO:0000313" key="13">
    <source>
        <dbReference type="EMBL" id="PIR93397.1"/>
    </source>
</evidence>
<feature type="transmembrane region" description="Helical" evidence="11">
    <location>
        <begin position="152"/>
        <end position="170"/>
    </location>
</feature>
<comment type="similarity">
    <text evidence="9">Belongs to the OXA1/ALB3/YidC family.</text>
</comment>
<protein>
    <recommendedName>
        <fullName evidence="12">Membrane insertase YidC/Oxa/ALB C-terminal domain-containing protein</fullName>
    </recommendedName>
</protein>
<dbReference type="AlphaFoldDB" id="A0A2H0V2S1"/>
<evidence type="ECO:0000256" key="3">
    <source>
        <dbReference type="ARBA" id="ARBA00022475"/>
    </source>
</evidence>
<keyword evidence="5" id="KW-0653">Protein transport</keyword>
<dbReference type="Pfam" id="PF02096">
    <property type="entry name" value="60KD_IMP"/>
    <property type="match status" value="1"/>
</dbReference>
<evidence type="ECO:0000256" key="1">
    <source>
        <dbReference type="ARBA" id="ARBA00004651"/>
    </source>
</evidence>
<dbReference type="GO" id="GO:0051205">
    <property type="term" value="P:protein insertion into membrane"/>
    <property type="evidence" value="ECO:0007669"/>
    <property type="project" value="TreeGrafter"/>
</dbReference>
<dbReference type="InterPro" id="IPR047196">
    <property type="entry name" value="YidC_ALB_C"/>
</dbReference>
<keyword evidence="6 11" id="KW-1133">Transmembrane helix</keyword>
<dbReference type="CDD" id="cd20070">
    <property type="entry name" value="5TM_YidC_Alb3"/>
    <property type="match status" value="1"/>
</dbReference>
<dbReference type="EMBL" id="PFAR01000013">
    <property type="protein sequence ID" value="PIR93397.1"/>
    <property type="molecule type" value="Genomic_DNA"/>
</dbReference>
<keyword evidence="10" id="KW-0175">Coiled coil</keyword>
<evidence type="ECO:0000313" key="14">
    <source>
        <dbReference type="Proteomes" id="UP000228626"/>
    </source>
</evidence>
<evidence type="ECO:0000256" key="7">
    <source>
        <dbReference type="ARBA" id="ARBA00023136"/>
    </source>
</evidence>
<feature type="transmembrane region" description="Helical" evidence="11">
    <location>
        <begin position="198"/>
        <end position="222"/>
    </location>
</feature>
<evidence type="ECO:0000256" key="11">
    <source>
        <dbReference type="SAM" id="Phobius"/>
    </source>
</evidence>
<proteinExistence type="inferred from homology"/>
<evidence type="ECO:0000256" key="8">
    <source>
        <dbReference type="ARBA" id="ARBA00023186"/>
    </source>
</evidence>
<keyword evidence="3" id="KW-1003">Cell membrane</keyword>
<organism evidence="13 14">
    <name type="scientific">Candidatus Falkowbacteria bacterium CG10_big_fil_rev_8_21_14_0_10_43_10</name>
    <dbReference type="NCBI Taxonomy" id="1974567"/>
    <lineage>
        <taxon>Bacteria</taxon>
        <taxon>Candidatus Falkowiibacteriota</taxon>
    </lineage>
</organism>
<accession>A0A2H0V2S1</accession>
<dbReference type="PANTHER" id="PTHR12428:SF65">
    <property type="entry name" value="CYTOCHROME C OXIDASE ASSEMBLY PROTEIN COX18, MITOCHONDRIAL"/>
    <property type="match status" value="1"/>
</dbReference>
<comment type="caution">
    <text evidence="13">The sequence shown here is derived from an EMBL/GenBank/DDBJ whole genome shotgun (WGS) entry which is preliminary data.</text>
</comment>
<sequence length="249" mass="28225">MSSIFHTFFYEPIFNLLVFLYNIVPGNDIGIAIIILTALIRLALFPLNQQSIKSQKALQDLQPKIDELKKRYADNKQELGKAMMDLYKEQKVNPFSSCLPLLIQFPFLIAVFYVFRDGLTGGSLDIVYNFIQRPDSINAMSLGIIDLAKPNPILAVLAGLAQFWQAKMMMAKRVPKQARNNPVAKDEDMMAIMNKQMVYFMPAITVFIGLTFPGGLTLYWLVTTLLTGLQQVYIFKKSKIKEGEIEIVS</sequence>
<dbReference type="PANTHER" id="PTHR12428">
    <property type="entry name" value="OXA1"/>
    <property type="match status" value="1"/>
</dbReference>
<keyword evidence="7 11" id="KW-0472">Membrane</keyword>
<feature type="coiled-coil region" evidence="10">
    <location>
        <begin position="58"/>
        <end position="85"/>
    </location>
</feature>
<evidence type="ECO:0000259" key="12">
    <source>
        <dbReference type="Pfam" id="PF02096"/>
    </source>
</evidence>
<evidence type="ECO:0000256" key="6">
    <source>
        <dbReference type="ARBA" id="ARBA00022989"/>
    </source>
</evidence>
<keyword evidence="8" id="KW-0143">Chaperone</keyword>
<keyword evidence="4 9" id="KW-0812">Transmembrane</keyword>
<dbReference type="InterPro" id="IPR001708">
    <property type="entry name" value="YidC/ALB3/OXA1/COX18"/>
</dbReference>
<reference evidence="14" key="1">
    <citation type="submission" date="2017-09" db="EMBL/GenBank/DDBJ databases">
        <title>Depth-based differentiation of microbial function through sediment-hosted aquifers and enrichment of novel symbionts in the deep terrestrial subsurface.</title>
        <authorList>
            <person name="Probst A.J."/>
            <person name="Ladd B."/>
            <person name="Jarett J.K."/>
            <person name="Geller-Mcgrath D.E."/>
            <person name="Sieber C.M.K."/>
            <person name="Emerson J.B."/>
            <person name="Anantharaman K."/>
            <person name="Thomas B.C."/>
            <person name="Malmstrom R."/>
            <person name="Stieglmeier M."/>
            <person name="Klingl A."/>
            <person name="Woyke T."/>
            <person name="Ryan C.M."/>
            <person name="Banfield J.F."/>
        </authorList>
    </citation>
    <scope>NUCLEOTIDE SEQUENCE [LARGE SCALE GENOMIC DNA]</scope>
</reference>
<dbReference type="Proteomes" id="UP000228626">
    <property type="component" value="Unassembled WGS sequence"/>
</dbReference>
<dbReference type="GO" id="GO:0032977">
    <property type="term" value="F:membrane insertase activity"/>
    <property type="evidence" value="ECO:0007669"/>
    <property type="project" value="InterPro"/>
</dbReference>
<evidence type="ECO:0000256" key="5">
    <source>
        <dbReference type="ARBA" id="ARBA00022927"/>
    </source>
</evidence>
<feature type="transmembrane region" description="Helical" evidence="11">
    <location>
        <begin position="92"/>
        <end position="115"/>
    </location>
</feature>
<feature type="transmembrane region" description="Helical" evidence="11">
    <location>
        <begin position="29"/>
        <end position="47"/>
    </location>
</feature>
<feature type="domain" description="Membrane insertase YidC/Oxa/ALB C-terminal" evidence="12">
    <location>
        <begin position="30"/>
        <end position="235"/>
    </location>
</feature>
<dbReference type="GO" id="GO:0015031">
    <property type="term" value="P:protein transport"/>
    <property type="evidence" value="ECO:0007669"/>
    <property type="project" value="UniProtKB-KW"/>
</dbReference>
<evidence type="ECO:0000256" key="9">
    <source>
        <dbReference type="RuleBase" id="RU003945"/>
    </source>
</evidence>
<evidence type="ECO:0000256" key="10">
    <source>
        <dbReference type="SAM" id="Coils"/>
    </source>
</evidence>
<name>A0A2H0V2S1_9BACT</name>
<keyword evidence="2" id="KW-0813">Transport</keyword>
<dbReference type="InterPro" id="IPR028055">
    <property type="entry name" value="YidC/Oxa/ALB_C"/>
</dbReference>
<evidence type="ECO:0000256" key="4">
    <source>
        <dbReference type="ARBA" id="ARBA00022692"/>
    </source>
</evidence>
<dbReference type="GO" id="GO:0005886">
    <property type="term" value="C:plasma membrane"/>
    <property type="evidence" value="ECO:0007669"/>
    <property type="project" value="UniProtKB-SubCell"/>
</dbReference>
<gene>
    <name evidence="13" type="ORF">COT99_01045</name>
</gene>
<evidence type="ECO:0000256" key="2">
    <source>
        <dbReference type="ARBA" id="ARBA00022448"/>
    </source>
</evidence>
<dbReference type="NCBIfam" id="TIGR03592">
    <property type="entry name" value="yidC_oxa1_cterm"/>
    <property type="match status" value="1"/>
</dbReference>
<comment type="subcellular location">
    <subcellularLocation>
        <location evidence="1">Cell membrane</location>
        <topology evidence="1">Multi-pass membrane protein</topology>
    </subcellularLocation>
    <subcellularLocation>
        <location evidence="9">Membrane</location>
        <topology evidence="9">Multi-pass membrane protein</topology>
    </subcellularLocation>
</comment>